<dbReference type="CDD" id="cd12148">
    <property type="entry name" value="fungal_TF_MHR"/>
    <property type="match status" value="1"/>
</dbReference>
<dbReference type="Gene3D" id="3.30.160.60">
    <property type="entry name" value="Classic Zinc Finger"/>
    <property type="match status" value="2"/>
</dbReference>
<dbReference type="PROSITE" id="PS50157">
    <property type="entry name" value="ZINC_FINGER_C2H2_2"/>
    <property type="match status" value="2"/>
</dbReference>
<proteinExistence type="predicted"/>
<evidence type="ECO:0000256" key="4">
    <source>
        <dbReference type="ARBA" id="ARBA00022771"/>
    </source>
</evidence>
<feature type="domain" description="C2H2-type" evidence="9">
    <location>
        <begin position="86"/>
        <end position="114"/>
    </location>
</feature>
<evidence type="ECO:0000256" key="2">
    <source>
        <dbReference type="ARBA" id="ARBA00022723"/>
    </source>
</evidence>
<dbReference type="Pfam" id="PF04082">
    <property type="entry name" value="Fungal_trans"/>
    <property type="match status" value="1"/>
</dbReference>
<dbReference type="InterPro" id="IPR036236">
    <property type="entry name" value="Znf_C2H2_sf"/>
</dbReference>
<evidence type="ECO:0000256" key="3">
    <source>
        <dbReference type="ARBA" id="ARBA00022737"/>
    </source>
</evidence>
<keyword evidence="5" id="KW-0862">Zinc</keyword>
<dbReference type="PANTHER" id="PTHR40626">
    <property type="entry name" value="MIP31509P"/>
    <property type="match status" value="1"/>
</dbReference>
<evidence type="ECO:0000256" key="1">
    <source>
        <dbReference type="ARBA" id="ARBA00004123"/>
    </source>
</evidence>
<name>A0A381L8N0_BLUGR</name>
<dbReference type="InterPro" id="IPR007219">
    <property type="entry name" value="XnlR_reg_dom"/>
</dbReference>
<dbReference type="EMBL" id="UIGY01000064">
    <property type="protein sequence ID" value="SUZ09890.1"/>
    <property type="molecule type" value="Genomic_DNA"/>
</dbReference>
<evidence type="ECO:0000313" key="10">
    <source>
        <dbReference type="EMBL" id="SUZ09890.1"/>
    </source>
</evidence>
<dbReference type="PROSITE" id="PS00028">
    <property type="entry name" value="ZINC_FINGER_C2H2_1"/>
    <property type="match status" value="2"/>
</dbReference>
<evidence type="ECO:0000256" key="7">
    <source>
        <dbReference type="PROSITE-ProRule" id="PRU00042"/>
    </source>
</evidence>
<gene>
    <name evidence="10" type="ORF">BGT96224V2_LOCUS3098</name>
</gene>
<evidence type="ECO:0000256" key="8">
    <source>
        <dbReference type="SAM" id="MobiDB-lite"/>
    </source>
</evidence>
<evidence type="ECO:0000256" key="5">
    <source>
        <dbReference type="ARBA" id="ARBA00022833"/>
    </source>
</evidence>
<organism evidence="10">
    <name type="scientific">Blumeria graminis f. sp. tritici 96224</name>
    <dbReference type="NCBI Taxonomy" id="1268274"/>
    <lineage>
        <taxon>Eukaryota</taxon>
        <taxon>Fungi</taxon>
        <taxon>Dikarya</taxon>
        <taxon>Ascomycota</taxon>
        <taxon>Pezizomycotina</taxon>
        <taxon>Leotiomycetes</taxon>
        <taxon>Erysiphales</taxon>
        <taxon>Erysiphaceae</taxon>
        <taxon>Blumeria</taxon>
    </lineage>
</organism>
<evidence type="ECO:0000259" key="9">
    <source>
        <dbReference type="PROSITE" id="PS50157"/>
    </source>
</evidence>
<dbReference type="PANTHER" id="PTHR40626:SF13">
    <property type="entry name" value="RESPIRATION FACTOR 2-RELATED"/>
    <property type="match status" value="1"/>
</dbReference>
<dbReference type="SMART" id="SM00355">
    <property type="entry name" value="ZnF_C2H2"/>
    <property type="match status" value="2"/>
</dbReference>
<keyword evidence="2" id="KW-0479">Metal-binding</keyword>
<feature type="domain" description="C2H2-type" evidence="9">
    <location>
        <begin position="58"/>
        <end position="85"/>
    </location>
</feature>
<dbReference type="GO" id="GO:0000785">
    <property type="term" value="C:chromatin"/>
    <property type="evidence" value="ECO:0007669"/>
    <property type="project" value="TreeGrafter"/>
</dbReference>
<dbReference type="FunFam" id="3.30.160.60:FF:000446">
    <property type="entry name" value="Zinc finger protein"/>
    <property type="match status" value="1"/>
</dbReference>
<keyword evidence="6" id="KW-0539">Nucleus</keyword>
<dbReference type="GO" id="GO:0005634">
    <property type="term" value="C:nucleus"/>
    <property type="evidence" value="ECO:0007669"/>
    <property type="project" value="UniProtKB-SubCell"/>
</dbReference>
<dbReference type="InterPro" id="IPR013087">
    <property type="entry name" value="Znf_C2H2_type"/>
</dbReference>
<keyword evidence="4 7" id="KW-0863">Zinc-finger</keyword>
<protein>
    <submittedName>
        <fullName evidence="10">Bgt-834</fullName>
    </submittedName>
</protein>
<dbReference type="SUPFAM" id="SSF57667">
    <property type="entry name" value="beta-beta-alpha zinc fingers"/>
    <property type="match status" value="1"/>
</dbReference>
<comment type="subcellular location">
    <subcellularLocation>
        <location evidence="1">Nucleus</location>
    </subcellularLocation>
</comment>
<dbReference type="GO" id="GO:0006351">
    <property type="term" value="P:DNA-templated transcription"/>
    <property type="evidence" value="ECO:0007669"/>
    <property type="project" value="InterPro"/>
</dbReference>
<dbReference type="AlphaFoldDB" id="A0A381L8N0"/>
<dbReference type="InterPro" id="IPR051059">
    <property type="entry name" value="VerF-like"/>
</dbReference>
<dbReference type="OrthoDB" id="10018191at2759"/>
<dbReference type="GO" id="GO:0000978">
    <property type="term" value="F:RNA polymerase II cis-regulatory region sequence-specific DNA binding"/>
    <property type="evidence" value="ECO:0007669"/>
    <property type="project" value="InterPro"/>
</dbReference>
<dbReference type="FunFam" id="3.30.160.60:FF:000576">
    <property type="entry name" value="C2H2 transcription factor (AmdX)"/>
    <property type="match status" value="1"/>
</dbReference>
<dbReference type="Pfam" id="PF00096">
    <property type="entry name" value="zf-C2H2"/>
    <property type="match status" value="1"/>
</dbReference>
<dbReference type="GO" id="GO:0000981">
    <property type="term" value="F:DNA-binding transcription factor activity, RNA polymerase II-specific"/>
    <property type="evidence" value="ECO:0007669"/>
    <property type="project" value="InterPro"/>
</dbReference>
<dbReference type="GO" id="GO:0008270">
    <property type="term" value="F:zinc ion binding"/>
    <property type="evidence" value="ECO:0007669"/>
    <property type="project" value="UniProtKB-KW"/>
</dbReference>
<keyword evidence="3" id="KW-0677">Repeat</keyword>
<evidence type="ECO:0000256" key="6">
    <source>
        <dbReference type="ARBA" id="ARBA00023242"/>
    </source>
</evidence>
<sequence>MLALPSSNGARPNGGVMTGEKDAATDFFLVVETASSKLQNPLINHNFPLPKTDKPRPHVCGTCQRCFARLEHLKRHERSHTKEKPFECPECARCFARRDLLLRHQQKLHMTTTPLARPRNRRESATSTSAGVPGRVRKNSLANSGNAVMRPRANTISHIEGTQTSTTSSANAATAAASVQSRLMHSHNRHSSVAELPLSNNYNPYNSISSEIGQRAMNLGLPKLEIQNSPSLGYSSGLRTAPLLGGFNPEFDYEGLIYGPNSTINPNALHYNDSPHSVALDANTLYHQSLTGDIHSQQFDENLDWLNGFDHQLSFQDLQDHALDGSSPSAISTASQSGISEIMLDGSNNPAASSASMWPHSMLAPQMMTPSQFSLEMGNAGFHDLMSQGPLSPHSISRKNGNEPYFSTPPLPHPSHTALSPSLMSGISNHHQISFGPETPVSVTCNLPSILPIVSITDMSRQTLIDNLQSNSKCVSGFDFGPGSLPSTISFGSRDSKGNELHSSIPSTQDFQRYVAAYIRFFNPHMPFLHIPTLSFDLHSQSSTGNNRTATVSSARCCLLLAMAAIGALYEMERIIAHDLFESTQKMIQICMEDRTKLNSPATDSEKSGMDTTSQSAVYPPISLVQAMLLNLLYCHHCGEQTSDGTTISPGVIVNLSCVADLLRPYERCRSRGPELQLDDCAFSDDWGYPNIKSETSEEHQDWYEWKCMEERKRTIYFIYHMSSLLVMFYNHTPILMNSEMTLDLPCDEEFWTADTARSFYSKGGAAMAEHHQLTFHESLGDLIQASEDSHEQRQEFRWNSLFRNNIQPDTHASDLKLSAFGCLILINAVHNFIWEISQEYHQNTVWTSEQTEKLCRNLEPALKAWEIVWDSNAQNSHERSSPHGIGPLAADSIPLLNLAYIRLNVNFSRIKEKFWQRDWDGVVEQLSLSTGIHHDLGNVPVTNDLTSEPLDLSRHTPNFVTSSSISLPPRTTNRASLSRVRVPQPGHYSSHERHLRKVAFIAVNSLPNSEKFGVKFAEFSGRDLPLHSALCVFDSAQVLAEWIASVQDRVGIYLGILGKDEIDLNKVQTAMLLEEEDINLLAKVQKFLNGVESFLNIDLSGMGSMAQADPQLRLLNTDDGGWGSQLLKVIAYMLEKSSIWSTAHLMSVSLETQANHFTARAQVSVQRRQSGGYIC</sequence>
<reference evidence="10" key="1">
    <citation type="submission" date="2018-07" db="EMBL/GenBank/DDBJ databases">
        <authorList>
            <person name="Quirk P.G."/>
            <person name="Krulwich T.A."/>
        </authorList>
    </citation>
    <scope>NUCLEOTIDE SEQUENCE</scope>
    <source>
        <strain evidence="10">96224</strain>
    </source>
</reference>
<feature type="region of interest" description="Disordered" evidence="8">
    <location>
        <begin position="114"/>
        <end position="139"/>
    </location>
</feature>
<accession>A0A381L8N0</accession>